<protein>
    <recommendedName>
        <fullName evidence="4">Tetratricopeptide repeat protein</fullName>
    </recommendedName>
</protein>
<sequence length="217" mass="24091">MPFRFLIPVLSIALLPSYSAAQLQPQGTASAACSHDRARLLALDEHSFDQDFSGGWRALADKGEECEPVAADLLRDYRELHKNDSTMLLWHEGQLRAFSGQYAQAIELMRRSRGPGEEDKGGWKAYVDATVAFLGRDEAALETARQRLAALAPPTGEKLVIKDGYFEVKTPDGQTLNMRWPPNIDVVEGLQNCFDQPYKTAYAMECRTNKTRPASGA</sequence>
<organism evidence="2 3">
    <name type="scientific">Massilia arenae</name>
    <dbReference type="NCBI Taxonomy" id="2603288"/>
    <lineage>
        <taxon>Bacteria</taxon>
        <taxon>Pseudomonadati</taxon>
        <taxon>Pseudomonadota</taxon>
        <taxon>Betaproteobacteria</taxon>
        <taxon>Burkholderiales</taxon>
        <taxon>Oxalobacteraceae</taxon>
        <taxon>Telluria group</taxon>
        <taxon>Massilia</taxon>
    </lineage>
</organism>
<dbReference type="EMBL" id="VPFD01000047">
    <property type="protein sequence ID" value="TXF96068.1"/>
    <property type="molecule type" value="Genomic_DNA"/>
</dbReference>
<proteinExistence type="predicted"/>
<evidence type="ECO:0000256" key="1">
    <source>
        <dbReference type="SAM" id="SignalP"/>
    </source>
</evidence>
<gene>
    <name evidence="2" type="ORF">FVD38_25675</name>
</gene>
<feature type="signal peptide" evidence="1">
    <location>
        <begin position="1"/>
        <end position="21"/>
    </location>
</feature>
<dbReference type="AlphaFoldDB" id="A0A5C7FLC8"/>
<comment type="caution">
    <text evidence="2">The sequence shown here is derived from an EMBL/GenBank/DDBJ whole genome shotgun (WGS) entry which is preliminary data.</text>
</comment>
<dbReference type="Proteomes" id="UP000321413">
    <property type="component" value="Unassembled WGS sequence"/>
</dbReference>
<feature type="chain" id="PRO_5022996263" description="Tetratricopeptide repeat protein" evidence="1">
    <location>
        <begin position="22"/>
        <end position="217"/>
    </location>
</feature>
<reference evidence="2 3" key="1">
    <citation type="submission" date="2019-08" db="EMBL/GenBank/DDBJ databases">
        <title>Massilia golmudensis sp. nov., isolated from sand in the Qinghai-Tibetan Plateau.</title>
        <authorList>
            <person name="Zhang B."/>
        </authorList>
    </citation>
    <scope>NUCLEOTIDE SEQUENCE [LARGE SCALE GENOMIC DNA]</scope>
    <source>
        <strain evidence="2 3">GEM5</strain>
    </source>
</reference>
<keyword evidence="3" id="KW-1185">Reference proteome</keyword>
<evidence type="ECO:0008006" key="4">
    <source>
        <dbReference type="Google" id="ProtNLM"/>
    </source>
</evidence>
<evidence type="ECO:0000313" key="2">
    <source>
        <dbReference type="EMBL" id="TXF96068.1"/>
    </source>
</evidence>
<accession>A0A5C7FLC8</accession>
<name>A0A5C7FLC8_9BURK</name>
<dbReference type="PROSITE" id="PS51257">
    <property type="entry name" value="PROKAR_LIPOPROTEIN"/>
    <property type="match status" value="1"/>
</dbReference>
<keyword evidence="1" id="KW-0732">Signal</keyword>
<evidence type="ECO:0000313" key="3">
    <source>
        <dbReference type="Proteomes" id="UP000321413"/>
    </source>
</evidence>